<feature type="non-terminal residue" evidence="6">
    <location>
        <position position="1"/>
    </location>
</feature>
<dbReference type="InterPro" id="IPR043504">
    <property type="entry name" value="Peptidase_S1_PA_chymotrypsin"/>
</dbReference>
<dbReference type="GO" id="GO:0006508">
    <property type="term" value="P:proteolysis"/>
    <property type="evidence" value="ECO:0007669"/>
    <property type="project" value="UniProtKB-KW"/>
</dbReference>
<dbReference type="GO" id="GO:0004252">
    <property type="term" value="F:serine-type endopeptidase activity"/>
    <property type="evidence" value="ECO:0007669"/>
    <property type="project" value="InterPro"/>
</dbReference>
<dbReference type="Gene3D" id="2.40.10.10">
    <property type="entry name" value="Trypsin-like serine proteases"/>
    <property type="match status" value="1"/>
</dbReference>
<evidence type="ECO:0000256" key="1">
    <source>
        <dbReference type="ARBA" id="ARBA00022670"/>
    </source>
</evidence>
<feature type="domain" description="Peptidase S1" evidence="5">
    <location>
        <begin position="55"/>
        <end position="281"/>
    </location>
</feature>
<dbReference type="PANTHER" id="PTHR24252">
    <property type="entry name" value="ACROSIN-RELATED"/>
    <property type="match status" value="1"/>
</dbReference>
<dbReference type="SMART" id="SM00020">
    <property type="entry name" value="Tryp_SPc"/>
    <property type="match status" value="1"/>
</dbReference>
<dbReference type="Pfam" id="PF00089">
    <property type="entry name" value="Trypsin"/>
    <property type="match status" value="1"/>
</dbReference>
<dbReference type="PROSITE" id="PS00135">
    <property type="entry name" value="TRYPSIN_SER"/>
    <property type="match status" value="1"/>
</dbReference>
<evidence type="ECO:0000256" key="2">
    <source>
        <dbReference type="ARBA" id="ARBA00022825"/>
    </source>
</evidence>
<organism evidence="6">
    <name type="scientific">Oikopleura dioica</name>
    <name type="common">Tunicate</name>
    <dbReference type="NCBI Taxonomy" id="34765"/>
    <lineage>
        <taxon>Eukaryota</taxon>
        <taxon>Metazoa</taxon>
        <taxon>Chordata</taxon>
        <taxon>Tunicata</taxon>
        <taxon>Appendicularia</taxon>
        <taxon>Copelata</taxon>
        <taxon>Oikopleuridae</taxon>
        <taxon>Oikopleura</taxon>
    </lineage>
</organism>
<gene>
    <name evidence="6" type="ORF">GSOID_T00022423001</name>
</gene>
<dbReference type="PRINTS" id="PR00722">
    <property type="entry name" value="CHYMOTRYPSIN"/>
</dbReference>
<reference evidence="6" key="1">
    <citation type="journal article" date="2010" name="Science">
        <title>Plasticity of animal genome architecture unmasked by rapid evolution of a pelagic tunicate.</title>
        <authorList>
            <person name="Denoeud F."/>
            <person name="Henriet S."/>
            <person name="Mungpakdee S."/>
            <person name="Aury J.M."/>
            <person name="Da Silva C."/>
            <person name="Brinkmann H."/>
            <person name="Mikhaleva J."/>
            <person name="Olsen L.C."/>
            <person name="Jubin C."/>
            <person name="Canestro C."/>
            <person name="Bouquet J.M."/>
            <person name="Danks G."/>
            <person name="Poulain J."/>
            <person name="Campsteijn C."/>
            <person name="Adamski M."/>
            <person name="Cross I."/>
            <person name="Yadetie F."/>
            <person name="Muffato M."/>
            <person name="Louis A."/>
            <person name="Butcher S."/>
            <person name="Tsagkogeorga G."/>
            <person name="Konrad A."/>
            <person name="Singh S."/>
            <person name="Jensen M.F."/>
            <person name="Cong E.H."/>
            <person name="Eikeseth-Otteraa H."/>
            <person name="Noel B."/>
            <person name="Anthouard V."/>
            <person name="Porcel B.M."/>
            <person name="Kachouri-Lafond R."/>
            <person name="Nishino A."/>
            <person name="Ugolini M."/>
            <person name="Chourrout P."/>
            <person name="Nishida H."/>
            <person name="Aasland R."/>
            <person name="Huzurbazar S."/>
            <person name="Westhof E."/>
            <person name="Delsuc F."/>
            <person name="Lehrach H."/>
            <person name="Reinhardt R."/>
            <person name="Weissenbach J."/>
            <person name="Roy S.W."/>
            <person name="Artiguenave F."/>
            <person name="Postlethwait J.H."/>
            <person name="Manak J.R."/>
            <person name="Thompson E.M."/>
            <person name="Jaillon O."/>
            <person name="Du Pasquier L."/>
            <person name="Boudinot P."/>
            <person name="Liberles D.A."/>
            <person name="Volff J.N."/>
            <person name="Philippe H."/>
            <person name="Lenhard B."/>
            <person name="Roest Crollius H."/>
            <person name="Wincker P."/>
            <person name="Chourrout D."/>
        </authorList>
    </citation>
    <scope>NUCLEOTIDE SEQUENCE [LARGE SCALE GENOMIC DNA]</scope>
</reference>
<dbReference type="InterPro" id="IPR009003">
    <property type="entry name" value="Peptidase_S1_PA"/>
</dbReference>
<dbReference type="InterPro" id="IPR033116">
    <property type="entry name" value="TRYPSIN_SER"/>
</dbReference>
<dbReference type="EMBL" id="FN655918">
    <property type="protein sequence ID" value="CBY40415.1"/>
    <property type="molecule type" value="Genomic_DNA"/>
</dbReference>
<dbReference type="PROSITE" id="PS50240">
    <property type="entry name" value="TRYPSIN_DOM"/>
    <property type="match status" value="1"/>
</dbReference>
<keyword evidence="4" id="KW-0378">Hydrolase</keyword>
<dbReference type="InterPro" id="IPR001314">
    <property type="entry name" value="Peptidase_S1A"/>
</dbReference>
<sequence length="282" mass="30309">RHITDREHTAESNEPDVQIVVSNQTFANETRELRGALVDLSVATSTNIVNATSVISGGFSVSQKGKYPWLVSIRSSSGFHFCGGALLNKQWVLTAAHCKVRRSDKCVFATLARKGNAGAIVRGVGDVKTHPQAATTMYNTWTYDFELVKLDEQLLYSDYVRPICLPAQFIAGQSCMLAGWGRIKAQPAEYAEFLQEAEITTKQKNSCGSYTPLIDDSSFCAEGRASACNGDSGGPLVCEDSSGRAFVTGITSWASSSCKIGAPSGFGDVSAVRGWINQIIST</sequence>
<evidence type="ECO:0000259" key="5">
    <source>
        <dbReference type="PROSITE" id="PS50240"/>
    </source>
</evidence>
<name>E4YY87_OIKDI</name>
<keyword evidence="2 4" id="KW-0720">Serine protease</keyword>
<accession>E4YY87</accession>
<dbReference type="Proteomes" id="UP000011014">
    <property type="component" value="Unassembled WGS sequence"/>
</dbReference>
<dbReference type="SUPFAM" id="SSF50494">
    <property type="entry name" value="Trypsin-like serine proteases"/>
    <property type="match status" value="1"/>
</dbReference>
<dbReference type="PANTHER" id="PTHR24252:SF7">
    <property type="entry name" value="HYALIN"/>
    <property type="match status" value="1"/>
</dbReference>
<evidence type="ECO:0000313" key="6">
    <source>
        <dbReference type="EMBL" id="CBY40415.1"/>
    </source>
</evidence>
<evidence type="ECO:0000256" key="3">
    <source>
        <dbReference type="ARBA" id="ARBA00023157"/>
    </source>
</evidence>
<keyword evidence="1 4" id="KW-0645">Protease</keyword>
<evidence type="ECO:0000256" key="4">
    <source>
        <dbReference type="RuleBase" id="RU363034"/>
    </source>
</evidence>
<dbReference type="AlphaFoldDB" id="E4YY87"/>
<dbReference type="InterPro" id="IPR018114">
    <property type="entry name" value="TRYPSIN_HIS"/>
</dbReference>
<keyword evidence="3" id="KW-1015">Disulfide bond</keyword>
<dbReference type="InterPro" id="IPR001254">
    <property type="entry name" value="Trypsin_dom"/>
</dbReference>
<protein>
    <recommendedName>
        <fullName evidence="5">Peptidase S1 domain-containing protein</fullName>
    </recommendedName>
</protein>
<dbReference type="PROSITE" id="PS00134">
    <property type="entry name" value="TRYPSIN_HIS"/>
    <property type="match status" value="1"/>
</dbReference>
<proteinExistence type="predicted"/>
<dbReference type="CDD" id="cd00190">
    <property type="entry name" value="Tryp_SPc"/>
    <property type="match status" value="1"/>
</dbReference>